<evidence type="ECO:0000256" key="1">
    <source>
        <dbReference type="ARBA" id="ARBA00022723"/>
    </source>
</evidence>
<gene>
    <name evidence="7" type="ORF">VTL71DRAFT_4293</name>
</gene>
<reference evidence="7 8" key="1">
    <citation type="journal article" date="2024" name="Commun. Biol.">
        <title>Comparative genomic analysis of thermophilic fungi reveals convergent evolutionary adaptations and gene losses.</title>
        <authorList>
            <person name="Steindorff A.S."/>
            <person name="Aguilar-Pontes M.V."/>
            <person name="Robinson A.J."/>
            <person name="Andreopoulos B."/>
            <person name="LaButti K."/>
            <person name="Kuo A."/>
            <person name="Mondo S."/>
            <person name="Riley R."/>
            <person name="Otillar R."/>
            <person name="Haridas S."/>
            <person name="Lipzen A."/>
            <person name="Grimwood J."/>
            <person name="Schmutz J."/>
            <person name="Clum A."/>
            <person name="Reid I.D."/>
            <person name="Moisan M.C."/>
            <person name="Butler G."/>
            <person name="Nguyen T.T.M."/>
            <person name="Dewar K."/>
            <person name="Conant G."/>
            <person name="Drula E."/>
            <person name="Henrissat B."/>
            <person name="Hansel C."/>
            <person name="Singer S."/>
            <person name="Hutchinson M.I."/>
            <person name="de Vries R.P."/>
            <person name="Natvig D.O."/>
            <person name="Powell A.J."/>
            <person name="Tsang A."/>
            <person name="Grigoriev I.V."/>
        </authorList>
    </citation>
    <scope>NUCLEOTIDE SEQUENCE [LARGE SCALE GENOMIC DNA]</scope>
    <source>
        <strain evidence="7 8">CBS 494.80</strain>
    </source>
</reference>
<dbReference type="InterPro" id="IPR001841">
    <property type="entry name" value="Znf_RING"/>
</dbReference>
<comment type="caution">
    <text evidence="7">The sequence shown here is derived from an EMBL/GenBank/DDBJ whole genome shotgun (WGS) entry which is preliminary data.</text>
</comment>
<evidence type="ECO:0000313" key="7">
    <source>
        <dbReference type="EMBL" id="KAL2065152.1"/>
    </source>
</evidence>
<evidence type="ECO:0000259" key="6">
    <source>
        <dbReference type="PROSITE" id="PS50089"/>
    </source>
</evidence>
<feature type="region of interest" description="Disordered" evidence="5">
    <location>
        <begin position="794"/>
        <end position="824"/>
    </location>
</feature>
<evidence type="ECO:0000313" key="8">
    <source>
        <dbReference type="Proteomes" id="UP001595075"/>
    </source>
</evidence>
<feature type="domain" description="RING-type" evidence="6">
    <location>
        <begin position="553"/>
        <end position="600"/>
    </location>
</feature>
<keyword evidence="3" id="KW-0862">Zinc</keyword>
<name>A0ABR4C5D2_9HELO</name>
<feature type="compositionally biased region" description="Acidic residues" evidence="5">
    <location>
        <begin position="795"/>
        <end position="804"/>
    </location>
</feature>
<dbReference type="Pfam" id="PF00097">
    <property type="entry name" value="zf-C3HC4"/>
    <property type="match status" value="1"/>
</dbReference>
<keyword evidence="2 4" id="KW-0863">Zinc-finger</keyword>
<dbReference type="InterPro" id="IPR013083">
    <property type="entry name" value="Znf_RING/FYVE/PHD"/>
</dbReference>
<keyword evidence="1" id="KW-0479">Metal-binding</keyword>
<dbReference type="Proteomes" id="UP001595075">
    <property type="component" value="Unassembled WGS sequence"/>
</dbReference>
<dbReference type="InterPro" id="IPR018957">
    <property type="entry name" value="Znf_C3HC4_RING-type"/>
</dbReference>
<dbReference type="SMART" id="SM00184">
    <property type="entry name" value="RING"/>
    <property type="match status" value="1"/>
</dbReference>
<dbReference type="PROSITE" id="PS50089">
    <property type="entry name" value="ZF_RING_2"/>
    <property type="match status" value="1"/>
</dbReference>
<evidence type="ECO:0000256" key="5">
    <source>
        <dbReference type="SAM" id="MobiDB-lite"/>
    </source>
</evidence>
<evidence type="ECO:0000256" key="4">
    <source>
        <dbReference type="PROSITE-ProRule" id="PRU00175"/>
    </source>
</evidence>
<sequence>MAGVVFFEGPANVGQAVPNPAAPPQPRMMTLNMRSDFVTGTLLLPYIKDDWIRAQNDYAQNRRAKLNALYCDEINQDVEILKKPWMYVDSQVPSATQDRFRTQSLLNNLATWGQRGILQEFPLVWLIQYATAYMKPEDKSNMFRLAGNEGYLTGSHLTGWDRDEIELSQLDELMNTKYDRDGTMHYLRKEDPEVIRLGRAYELMNRLRLMRRLADGRNLVVSEAPLPDGSNFEPHNHFLAATWILHRCYIRLLHQRSLHVGESKQGEHMLELILGLSMCFLDLESRNIPHDPISQQQNFVAFNLITSLYRQLLDALTEITREAEIETRLGVFSREETLTHNARTRLGEILDRHLPPALSRWYLWDDILDANQHFNICMNKEHVEDKRTDKQVVLIDEEYEVLDKLRTQGYAYVTPRIEPPVPELSDEELELTIRPQKYIRKLAEINQLRRNLLLLKDWNRKRPWKQLYCPYNTTAEGDYGPDSTDKTRRGFWDEIRLFKLHLTDQHFFYPQQDPTNFNPSNHANIYSSLFPIHPTASHALPREMQQDDWDAGCPICSDEWDKISRKLFAQLHCGHFFHYTCLRSYWDEPDNITFKCPTCRQNDWILREKIGVSAEVNDVFDYERSMGAQTGSYVFDAYYHDKEELLIEKSQEYDLLRGGYPTSVEVEDDEGNFTETWEYRGDEKFSRRPDTEMAIMREYRRIRNRLQKASMADAKVGISALDPPDPNPDGVPPPFVPEAVTVNPDKEAERVAEVERVRQEAERVRQEEERVRQVAARAVARAATRAALDQMYLDQESDSDEEVGAVDQSFRNQQIPDPQARRFV</sequence>
<evidence type="ECO:0000256" key="3">
    <source>
        <dbReference type="ARBA" id="ARBA00022833"/>
    </source>
</evidence>
<proteinExistence type="predicted"/>
<protein>
    <recommendedName>
        <fullName evidence="6">RING-type domain-containing protein</fullName>
    </recommendedName>
</protein>
<evidence type="ECO:0000256" key="2">
    <source>
        <dbReference type="ARBA" id="ARBA00022771"/>
    </source>
</evidence>
<dbReference type="SUPFAM" id="SSF57850">
    <property type="entry name" value="RING/U-box"/>
    <property type="match status" value="1"/>
</dbReference>
<accession>A0ABR4C5D2</accession>
<dbReference type="Gene3D" id="3.30.40.10">
    <property type="entry name" value="Zinc/RING finger domain, C3HC4 (zinc finger)"/>
    <property type="match status" value="1"/>
</dbReference>
<organism evidence="7 8">
    <name type="scientific">Oculimacula yallundae</name>
    <dbReference type="NCBI Taxonomy" id="86028"/>
    <lineage>
        <taxon>Eukaryota</taxon>
        <taxon>Fungi</taxon>
        <taxon>Dikarya</taxon>
        <taxon>Ascomycota</taxon>
        <taxon>Pezizomycotina</taxon>
        <taxon>Leotiomycetes</taxon>
        <taxon>Helotiales</taxon>
        <taxon>Ploettnerulaceae</taxon>
        <taxon>Oculimacula</taxon>
    </lineage>
</organism>
<dbReference type="EMBL" id="JAZHXI010000013">
    <property type="protein sequence ID" value="KAL2065152.1"/>
    <property type="molecule type" value="Genomic_DNA"/>
</dbReference>
<keyword evidence="8" id="KW-1185">Reference proteome</keyword>